<organism evidence="1 2">
    <name type="scientific">Streptomyces alboflavus</name>
    <dbReference type="NCBI Taxonomy" id="67267"/>
    <lineage>
        <taxon>Bacteria</taxon>
        <taxon>Bacillati</taxon>
        <taxon>Actinomycetota</taxon>
        <taxon>Actinomycetes</taxon>
        <taxon>Kitasatosporales</taxon>
        <taxon>Streptomycetaceae</taxon>
        <taxon>Streptomyces</taxon>
    </lineage>
</organism>
<dbReference type="Proteomes" id="UP000195880">
    <property type="component" value="Plasmid pMDJK44.1"/>
</dbReference>
<keyword evidence="2" id="KW-1185">Reference proteome</keyword>
<protein>
    <submittedName>
        <fullName evidence="1">Uncharacterized protein</fullName>
    </submittedName>
</protein>
<evidence type="ECO:0000313" key="2">
    <source>
        <dbReference type="Proteomes" id="UP000195880"/>
    </source>
</evidence>
<name>A0A291W3F0_9ACTN</name>
<dbReference type="AlphaFoldDB" id="A0A291W3F0"/>
<keyword evidence="1" id="KW-0614">Plasmid</keyword>
<dbReference type="OrthoDB" id="4229996at2"/>
<geneLocation type="plasmid" evidence="2">
    <name>pmdjk44.1</name>
</geneLocation>
<evidence type="ECO:0000313" key="1">
    <source>
        <dbReference type="EMBL" id="ATM24548.1"/>
    </source>
</evidence>
<gene>
    <name evidence="1" type="ORF">SMD44_p10049</name>
</gene>
<reference evidence="1 2" key="1">
    <citation type="submission" date="2017-10" db="EMBL/GenBank/DDBJ databases">
        <title>Streptomyces alboflavus Genome sequencing and assembly.</title>
        <authorList>
            <person name="Wang Y."/>
            <person name="Du B."/>
            <person name="Ding Y."/>
            <person name="Liu H."/>
            <person name="Hou Q."/>
            <person name="Liu K."/>
            <person name="Wang C."/>
            <person name="Yao L."/>
        </authorList>
    </citation>
    <scope>NUCLEOTIDE SEQUENCE [LARGE SCALE GENOMIC DNA]</scope>
    <source>
        <strain evidence="1 2">MDJK44</strain>
        <plasmid evidence="2">Plasmid pmdjk44.1</plasmid>
    </source>
</reference>
<proteinExistence type="predicted"/>
<dbReference type="KEGG" id="salf:SMD44_p10049"/>
<sequence>MTHTAAPAFAYTDVLAAVRAGIRMTAEEAGRSLTNQRFTWITAAALTYLDNPEAPWADVVARRETIAAAKAAENRQEKNSSPDPRHDIRCTYDQVSRAVNKAVDTTAETVRNLAPDDIDNFVVNAVLTLLEQPDASFDDIVIESYGGEEPDHVSAWLMDVTMDDDEFEAHLAAMNDGYLAAVQAFRLTA</sequence>
<accession>A0A291W3F0</accession>
<dbReference type="EMBL" id="CP023976">
    <property type="protein sequence ID" value="ATM24548.1"/>
    <property type="molecule type" value="Genomic_DNA"/>
</dbReference>
<dbReference type="RefSeq" id="WP_100112393.1">
    <property type="nucleotide sequence ID" value="NZ_CP023976.1"/>
</dbReference>